<organism evidence="2 3">
    <name type="scientific">Ficus carica</name>
    <name type="common">Common fig</name>
    <dbReference type="NCBI Taxonomy" id="3494"/>
    <lineage>
        <taxon>Eukaryota</taxon>
        <taxon>Viridiplantae</taxon>
        <taxon>Streptophyta</taxon>
        <taxon>Embryophyta</taxon>
        <taxon>Tracheophyta</taxon>
        <taxon>Spermatophyta</taxon>
        <taxon>Magnoliopsida</taxon>
        <taxon>eudicotyledons</taxon>
        <taxon>Gunneridae</taxon>
        <taxon>Pentapetalae</taxon>
        <taxon>rosids</taxon>
        <taxon>fabids</taxon>
        <taxon>Rosales</taxon>
        <taxon>Moraceae</taxon>
        <taxon>Ficeae</taxon>
        <taxon>Ficus</taxon>
    </lineage>
</organism>
<evidence type="ECO:0000256" key="1">
    <source>
        <dbReference type="SAM" id="MobiDB-lite"/>
    </source>
</evidence>
<feature type="compositionally biased region" description="Basic and acidic residues" evidence="1">
    <location>
        <begin position="33"/>
        <end position="61"/>
    </location>
</feature>
<name>A0AA88DKB4_FICCA</name>
<gene>
    <name evidence="2" type="ORF">TIFTF001_024156</name>
</gene>
<sequence length="61" mass="6784">MNSKSAARPTSFVSTGLKDDTDVAGSDALTEATHSDHSEEKFQREREERDSGKGNEDRENR</sequence>
<dbReference type="EMBL" id="BTGU01000054">
    <property type="protein sequence ID" value="GMN55029.1"/>
    <property type="molecule type" value="Genomic_DNA"/>
</dbReference>
<evidence type="ECO:0000313" key="2">
    <source>
        <dbReference type="EMBL" id="GMN55029.1"/>
    </source>
</evidence>
<dbReference type="Proteomes" id="UP001187192">
    <property type="component" value="Unassembled WGS sequence"/>
</dbReference>
<evidence type="ECO:0000313" key="3">
    <source>
        <dbReference type="Proteomes" id="UP001187192"/>
    </source>
</evidence>
<protein>
    <submittedName>
        <fullName evidence="2">Uncharacterized protein</fullName>
    </submittedName>
</protein>
<accession>A0AA88DKB4</accession>
<comment type="caution">
    <text evidence="2">The sequence shown here is derived from an EMBL/GenBank/DDBJ whole genome shotgun (WGS) entry which is preliminary data.</text>
</comment>
<reference evidence="2" key="1">
    <citation type="submission" date="2023-07" db="EMBL/GenBank/DDBJ databases">
        <title>draft genome sequence of fig (Ficus carica).</title>
        <authorList>
            <person name="Takahashi T."/>
            <person name="Nishimura K."/>
        </authorList>
    </citation>
    <scope>NUCLEOTIDE SEQUENCE</scope>
</reference>
<proteinExistence type="predicted"/>
<keyword evidence="3" id="KW-1185">Reference proteome</keyword>
<dbReference type="AlphaFoldDB" id="A0AA88DKB4"/>
<feature type="region of interest" description="Disordered" evidence="1">
    <location>
        <begin position="1"/>
        <end position="61"/>
    </location>
</feature>